<gene>
    <name evidence="2" type="ORF">CLV55_10114</name>
</gene>
<proteinExistence type="predicted"/>
<feature type="transmembrane region" description="Helical" evidence="1">
    <location>
        <begin position="58"/>
        <end position="75"/>
    </location>
</feature>
<dbReference type="AlphaFoldDB" id="A0A328YN98"/>
<keyword evidence="1" id="KW-0472">Membrane</keyword>
<reference evidence="2 3" key="1">
    <citation type="submission" date="2018-06" db="EMBL/GenBank/DDBJ databases">
        <title>Genomic Encyclopedia of Archaeal and Bacterial Type Strains, Phase II (KMG-II): from individual species to whole genera.</title>
        <authorList>
            <person name="Goeker M."/>
        </authorList>
    </citation>
    <scope>NUCLEOTIDE SEQUENCE [LARGE SCALE GENOMIC DNA]</scope>
    <source>
        <strain evidence="2 3">DSM 25663</strain>
    </source>
</reference>
<protein>
    <submittedName>
        <fullName evidence="2">Uncharacterized protein</fullName>
    </submittedName>
</protein>
<dbReference type="EMBL" id="QLSZ01000001">
    <property type="protein sequence ID" value="RAR75319.1"/>
    <property type="molecule type" value="Genomic_DNA"/>
</dbReference>
<evidence type="ECO:0000313" key="3">
    <source>
        <dbReference type="Proteomes" id="UP000248840"/>
    </source>
</evidence>
<evidence type="ECO:0000313" key="2">
    <source>
        <dbReference type="EMBL" id="RAR75319.1"/>
    </source>
</evidence>
<dbReference type="Proteomes" id="UP000248840">
    <property type="component" value="Unassembled WGS sequence"/>
</dbReference>
<accession>A0A328YN98</accession>
<comment type="caution">
    <text evidence="2">The sequence shown here is derived from an EMBL/GenBank/DDBJ whole genome shotgun (WGS) entry which is preliminary data.</text>
</comment>
<keyword evidence="1" id="KW-1133">Transmembrane helix</keyword>
<name>A0A328YN98_9FLAO</name>
<evidence type="ECO:0000256" key="1">
    <source>
        <dbReference type="SAM" id="Phobius"/>
    </source>
</evidence>
<feature type="transmembrane region" description="Helical" evidence="1">
    <location>
        <begin position="81"/>
        <end position="99"/>
    </location>
</feature>
<sequence length="107" mass="12742">MKNRYTLLSYLVENENYKCDFASILNDIFFIDHSTIIVELPIIDIAEIYIEKKRGYKYNVIFFLGMILCIGLLYNSKIFDFQVLLSVLSFILGVLMIRYKKYSYFFS</sequence>
<keyword evidence="3" id="KW-1185">Reference proteome</keyword>
<keyword evidence="1" id="KW-0812">Transmembrane</keyword>
<organism evidence="2 3">
    <name type="scientific">Flavobacterium aciduliphilum</name>
    <dbReference type="NCBI Taxonomy" id="1101402"/>
    <lineage>
        <taxon>Bacteria</taxon>
        <taxon>Pseudomonadati</taxon>
        <taxon>Bacteroidota</taxon>
        <taxon>Flavobacteriia</taxon>
        <taxon>Flavobacteriales</taxon>
        <taxon>Flavobacteriaceae</taxon>
        <taxon>Flavobacterium</taxon>
    </lineage>
</organism>